<organism evidence="3 4">
    <name type="scientific">Reichenbachiella agariperforans</name>
    <dbReference type="NCBI Taxonomy" id="156994"/>
    <lineage>
        <taxon>Bacteria</taxon>
        <taxon>Pseudomonadati</taxon>
        <taxon>Bacteroidota</taxon>
        <taxon>Cytophagia</taxon>
        <taxon>Cytophagales</taxon>
        <taxon>Reichenbachiellaceae</taxon>
        <taxon>Reichenbachiella</taxon>
    </lineage>
</organism>
<dbReference type="SFLD" id="SFLDF00009">
    <property type="entry name" value="o-succinylbenzoate_synthase"/>
    <property type="match status" value="1"/>
</dbReference>
<feature type="domain" description="Mandelate racemase/muconate lactonizing enzyme C-terminal" evidence="2">
    <location>
        <begin position="143"/>
        <end position="241"/>
    </location>
</feature>
<dbReference type="EMBL" id="FRAA01000004">
    <property type="protein sequence ID" value="SHK28828.1"/>
    <property type="molecule type" value="Genomic_DNA"/>
</dbReference>
<protein>
    <submittedName>
        <fullName evidence="3">O-succinylbenzoate synthase</fullName>
    </submittedName>
</protein>
<dbReference type="SUPFAM" id="SSF54826">
    <property type="entry name" value="Enolase N-terminal domain-like"/>
    <property type="match status" value="1"/>
</dbReference>
<keyword evidence="4" id="KW-1185">Reference proteome</keyword>
<dbReference type="InterPro" id="IPR036849">
    <property type="entry name" value="Enolase-like_C_sf"/>
</dbReference>
<dbReference type="Gene3D" id="3.20.20.120">
    <property type="entry name" value="Enolase-like C-terminal domain"/>
    <property type="match status" value="1"/>
</dbReference>
<dbReference type="SUPFAM" id="SSF51604">
    <property type="entry name" value="Enolase C-terminal domain-like"/>
    <property type="match status" value="1"/>
</dbReference>
<dbReference type="SFLD" id="SFLDG00180">
    <property type="entry name" value="muconate_cycloisomerase"/>
    <property type="match status" value="1"/>
</dbReference>
<name>A0A1M6R926_REIAG</name>
<dbReference type="GO" id="GO:0046872">
    <property type="term" value="F:metal ion binding"/>
    <property type="evidence" value="ECO:0007669"/>
    <property type="project" value="UniProtKB-KW"/>
</dbReference>
<accession>A0A1M6R926</accession>
<reference evidence="4" key="1">
    <citation type="submission" date="2016-11" db="EMBL/GenBank/DDBJ databases">
        <authorList>
            <person name="Varghese N."/>
            <person name="Submissions S."/>
        </authorList>
    </citation>
    <scope>NUCLEOTIDE SEQUENCE [LARGE SCALE GENOMIC DNA]</scope>
    <source>
        <strain evidence="4">DSM 26134</strain>
    </source>
</reference>
<keyword evidence="1" id="KW-0479">Metal-binding</keyword>
<dbReference type="AlphaFoldDB" id="A0A1M6R926"/>
<dbReference type="InterPro" id="IPR013342">
    <property type="entry name" value="Mandelate_racemase_C"/>
</dbReference>
<evidence type="ECO:0000313" key="4">
    <source>
        <dbReference type="Proteomes" id="UP000184474"/>
    </source>
</evidence>
<evidence type="ECO:0000259" key="2">
    <source>
        <dbReference type="SMART" id="SM00922"/>
    </source>
</evidence>
<dbReference type="STRING" id="156994.SAMN04488028_10479"/>
<dbReference type="Proteomes" id="UP000184474">
    <property type="component" value="Unassembled WGS sequence"/>
</dbReference>
<dbReference type="GO" id="GO:0016854">
    <property type="term" value="F:racemase and epimerase activity"/>
    <property type="evidence" value="ECO:0007669"/>
    <property type="project" value="UniProtKB-ARBA"/>
</dbReference>
<dbReference type="InterPro" id="IPR029065">
    <property type="entry name" value="Enolase_C-like"/>
</dbReference>
<evidence type="ECO:0000313" key="3">
    <source>
        <dbReference type="EMBL" id="SHK28828.1"/>
    </source>
</evidence>
<dbReference type="Pfam" id="PF13378">
    <property type="entry name" value="MR_MLE_C"/>
    <property type="match status" value="1"/>
</dbReference>
<sequence length="364" mass="41617">MSFNLKFTKHTLQFKFDAGTSRGVMKTKDAWILKISHSERPKVFGYGEVSVIERLSFDYQLDFENELEQLAEELKNHKLPKTEGEVYALVARVVEVTKPAIRFGLETALLDLVHGGQFQIFENDFYTQERKIPINGLIWMGDESFMLKQIEEKLQAGFRCIKMKIGAIDFETEKKLLSSIRKRFSAADLTLRVDANGAFQTQEVLKRLDELAQFDLHSIEQPIMPRQFHAMQLTCKRSPVPVALDEELIGVFDLREKRSLLSGIEPPFIILKPSLLGGFKATAEWISLAEELGIDWWITSALESNVGLNAICQFTAEYSDLSYQGLGTGQLYTNNFHAPLTMEGQFIYYHQNRSWDLSPLLFGK</sequence>
<dbReference type="InterPro" id="IPR029017">
    <property type="entry name" value="Enolase-like_N"/>
</dbReference>
<dbReference type="Gene3D" id="3.30.390.10">
    <property type="entry name" value="Enolase-like, N-terminal domain"/>
    <property type="match status" value="1"/>
</dbReference>
<dbReference type="SFLD" id="SFLDS00001">
    <property type="entry name" value="Enolase"/>
    <property type="match status" value="1"/>
</dbReference>
<dbReference type="SMART" id="SM00922">
    <property type="entry name" value="MR_MLE"/>
    <property type="match status" value="1"/>
</dbReference>
<dbReference type="RefSeq" id="WP_073122693.1">
    <property type="nucleotide sequence ID" value="NZ_FRAA01000004.1"/>
</dbReference>
<dbReference type="PANTHER" id="PTHR48073:SF2">
    <property type="entry name" value="O-SUCCINYLBENZOATE SYNTHASE"/>
    <property type="match status" value="1"/>
</dbReference>
<evidence type="ECO:0000256" key="1">
    <source>
        <dbReference type="ARBA" id="ARBA00022723"/>
    </source>
</evidence>
<gene>
    <name evidence="3" type="ORF">SAMN04488028_10479</name>
</gene>
<proteinExistence type="predicted"/>
<dbReference type="PANTHER" id="PTHR48073">
    <property type="entry name" value="O-SUCCINYLBENZOATE SYNTHASE-RELATED"/>
    <property type="match status" value="1"/>
</dbReference>
<dbReference type="CDD" id="cd03320">
    <property type="entry name" value="OSBS"/>
    <property type="match status" value="1"/>
</dbReference>